<evidence type="ECO:0000256" key="4">
    <source>
        <dbReference type="PROSITE-ProRule" id="PRU00134"/>
    </source>
</evidence>
<dbReference type="InterPro" id="IPR044508">
    <property type="entry name" value="At5g50450/At1g67340-like"/>
</dbReference>
<evidence type="ECO:0000256" key="5">
    <source>
        <dbReference type="SAM" id="MobiDB-lite"/>
    </source>
</evidence>
<dbReference type="InterPro" id="IPR002893">
    <property type="entry name" value="Znf_MYND"/>
</dbReference>
<feature type="domain" description="MYND-type" evidence="6">
    <location>
        <begin position="366"/>
        <end position="410"/>
    </location>
</feature>
<name>A0A914ADV9_PATMI</name>
<dbReference type="OMA" id="LAISYNC"/>
<dbReference type="GO" id="GO:0008270">
    <property type="term" value="F:zinc ion binding"/>
    <property type="evidence" value="ECO:0007669"/>
    <property type="project" value="UniProtKB-KW"/>
</dbReference>
<accession>A0A914ADV9</accession>
<evidence type="ECO:0000256" key="3">
    <source>
        <dbReference type="ARBA" id="ARBA00022833"/>
    </source>
</evidence>
<dbReference type="AlphaFoldDB" id="A0A914ADV9"/>
<keyword evidence="8" id="KW-1185">Reference proteome</keyword>
<proteinExistence type="predicted"/>
<dbReference type="OrthoDB" id="432970at2759"/>
<sequence>MKKRSKYTGIPRSTDADVEMQDGGSSSPATSSQSAYQSTSSMPATRLVSPTSKVVAALRHGDLEAHIRNFGRHLRRPGAEDQSALDQLLDGLDDLSSVDKFTYCRIVQRLAETLLEHCLGYLCTDAGNPDVCLDLKMQSVLRILWMSCLYTPSLQRIAQAGVDLIPMMNRLILSCLRTSENLRENKANSRHEQQRERKISRESVSSASEDLVLSSYSMSSVVVSALAISYNCLYASWDRDVMVVCCQCGFIRTVVSLLSRTRNIIIGETCLRILDLMGESGGNTCRTLLREYQVMKEASRLWHYMVRRDLIAKSGFLVAGLIAQLGGNLRQGDGAHLEWTFNPGTNSKRTAVFRTPHLKMIRWCSSPGCGRSEELKTGQKFRLCSRCRLSRYCNEDCQRFHWNRGHKVECFPVLSRDHSFVVEEEHS</sequence>
<dbReference type="SUPFAM" id="SSF144232">
    <property type="entry name" value="HIT/MYND zinc finger-like"/>
    <property type="match status" value="1"/>
</dbReference>
<feature type="compositionally biased region" description="Low complexity" evidence="5">
    <location>
        <begin position="25"/>
        <end position="41"/>
    </location>
</feature>
<dbReference type="GeneID" id="119732471"/>
<dbReference type="PANTHER" id="PTHR46758:SF2">
    <property type="entry name" value="OJ1485_B09.11 PROTEIN"/>
    <property type="match status" value="1"/>
</dbReference>
<dbReference type="Pfam" id="PF01753">
    <property type="entry name" value="zf-MYND"/>
    <property type="match status" value="1"/>
</dbReference>
<organism evidence="7 8">
    <name type="scientific">Patiria miniata</name>
    <name type="common">Bat star</name>
    <name type="synonym">Asterina miniata</name>
    <dbReference type="NCBI Taxonomy" id="46514"/>
    <lineage>
        <taxon>Eukaryota</taxon>
        <taxon>Metazoa</taxon>
        <taxon>Echinodermata</taxon>
        <taxon>Eleutherozoa</taxon>
        <taxon>Asterozoa</taxon>
        <taxon>Asteroidea</taxon>
        <taxon>Valvatacea</taxon>
        <taxon>Valvatida</taxon>
        <taxon>Asterinidae</taxon>
        <taxon>Patiria</taxon>
    </lineage>
</organism>
<reference evidence="7" key="1">
    <citation type="submission" date="2022-11" db="UniProtKB">
        <authorList>
            <consortium name="EnsemblMetazoa"/>
        </authorList>
    </citation>
    <scope>IDENTIFICATION</scope>
</reference>
<keyword evidence="1" id="KW-0479">Metal-binding</keyword>
<protein>
    <recommendedName>
        <fullName evidence="6">MYND-type domain-containing protein</fullName>
    </recommendedName>
</protein>
<feature type="region of interest" description="Disordered" evidence="5">
    <location>
        <begin position="1"/>
        <end position="47"/>
    </location>
</feature>
<dbReference type="EnsemblMetazoa" id="XM_038205995.1">
    <property type="protein sequence ID" value="XP_038061923.1"/>
    <property type="gene ID" value="LOC119732471"/>
</dbReference>
<dbReference type="Gene3D" id="6.10.140.2220">
    <property type="match status" value="1"/>
</dbReference>
<keyword evidence="2 4" id="KW-0863">Zinc-finger</keyword>
<evidence type="ECO:0000313" key="8">
    <source>
        <dbReference type="Proteomes" id="UP000887568"/>
    </source>
</evidence>
<evidence type="ECO:0000256" key="2">
    <source>
        <dbReference type="ARBA" id="ARBA00022771"/>
    </source>
</evidence>
<dbReference type="Proteomes" id="UP000887568">
    <property type="component" value="Unplaced"/>
</dbReference>
<evidence type="ECO:0000313" key="7">
    <source>
        <dbReference type="EnsemblMetazoa" id="XP_038061923.1"/>
    </source>
</evidence>
<dbReference type="PANTHER" id="PTHR46758">
    <property type="entry name" value="MYND DOMAIN-CONTAINING"/>
    <property type="match status" value="1"/>
</dbReference>
<keyword evidence="3" id="KW-0862">Zinc</keyword>
<evidence type="ECO:0000256" key="1">
    <source>
        <dbReference type="ARBA" id="ARBA00022723"/>
    </source>
</evidence>
<dbReference type="RefSeq" id="XP_038061923.1">
    <property type="nucleotide sequence ID" value="XM_038205995.1"/>
</dbReference>
<dbReference type="PROSITE" id="PS50865">
    <property type="entry name" value="ZF_MYND_2"/>
    <property type="match status" value="1"/>
</dbReference>
<evidence type="ECO:0000259" key="6">
    <source>
        <dbReference type="PROSITE" id="PS50865"/>
    </source>
</evidence>